<proteinExistence type="predicted"/>
<dbReference type="PRINTS" id="PR00455">
    <property type="entry name" value="HTHTETR"/>
</dbReference>
<dbReference type="PROSITE" id="PS50977">
    <property type="entry name" value="HTH_TETR_2"/>
    <property type="match status" value="1"/>
</dbReference>
<evidence type="ECO:0000313" key="5">
    <source>
        <dbReference type="Proteomes" id="UP001056336"/>
    </source>
</evidence>
<evidence type="ECO:0000259" key="3">
    <source>
        <dbReference type="PROSITE" id="PS50977"/>
    </source>
</evidence>
<reference evidence="4" key="1">
    <citation type="journal article" date="2018" name="Int. J. Syst. Evol. Microbiol.">
        <title>Jatrophihabitans telluris sp. nov., isolated from sediment soil of lava forest wetlands and the emended description of the genus Jatrophihabitans.</title>
        <authorList>
            <person name="Lee K.C."/>
            <person name="Suh M.K."/>
            <person name="Eom M.K."/>
            <person name="Kim K.K."/>
            <person name="Kim J.S."/>
            <person name="Kim D.S."/>
            <person name="Ko S.H."/>
            <person name="Shin Y.K."/>
            <person name="Lee J.S."/>
        </authorList>
    </citation>
    <scope>NUCLEOTIDE SEQUENCE</scope>
    <source>
        <strain evidence="4">N237</strain>
    </source>
</reference>
<evidence type="ECO:0000256" key="1">
    <source>
        <dbReference type="ARBA" id="ARBA00023125"/>
    </source>
</evidence>
<sequence length="235" mass="26221">MNAKSEATRQRIVAAAMSLFIEQGYQATTMRAIAAEAEVSLGNAYYYFASKQHLVHGFYDELQRSHELAAEAALAEVTGFAERLQVSLSVWFAAAAPYREFALQFFKEAADPESPLSPLSAESAPIRERAVAQFARVVEGSDLAVDPRLRPVLPELLWLVHMGLVLFWIHDRSPDSERTRLLVERGAGVLERMLRLSRLRLLRSATTDVLDLVERAGLRVGATTPRSPRRPPPPR</sequence>
<dbReference type="Pfam" id="PF00440">
    <property type="entry name" value="TetR_N"/>
    <property type="match status" value="1"/>
</dbReference>
<feature type="domain" description="HTH tetR-type" evidence="3">
    <location>
        <begin position="6"/>
        <end position="66"/>
    </location>
</feature>
<dbReference type="InterPro" id="IPR001647">
    <property type="entry name" value="HTH_TetR"/>
</dbReference>
<dbReference type="SUPFAM" id="SSF48498">
    <property type="entry name" value="Tetracyclin repressor-like, C-terminal domain"/>
    <property type="match status" value="1"/>
</dbReference>
<accession>A0ABY4QWQ6</accession>
<dbReference type="InterPro" id="IPR023772">
    <property type="entry name" value="DNA-bd_HTH_TetR-type_CS"/>
</dbReference>
<evidence type="ECO:0000256" key="2">
    <source>
        <dbReference type="PROSITE-ProRule" id="PRU00335"/>
    </source>
</evidence>
<dbReference type="InterPro" id="IPR050109">
    <property type="entry name" value="HTH-type_TetR-like_transc_reg"/>
</dbReference>
<dbReference type="InterPro" id="IPR041673">
    <property type="entry name" value="TetR_C_23"/>
</dbReference>
<gene>
    <name evidence="4" type="ORF">M6D93_15405</name>
</gene>
<dbReference type="InterPro" id="IPR036271">
    <property type="entry name" value="Tet_transcr_reg_TetR-rel_C_sf"/>
</dbReference>
<dbReference type="EMBL" id="CP097332">
    <property type="protein sequence ID" value="UQX87677.1"/>
    <property type="molecule type" value="Genomic_DNA"/>
</dbReference>
<dbReference type="RefSeq" id="WP_249770433.1">
    <property type="nucleotide sequence ID" value="NZ_CP097332.1"/>
</dbReference>
<dbReference type="SUPFAM" id="SSF46689">
    <property type="entry name" value="Homeodomain-like"/>
    <property type="match status" value="1"/>
</dbReference>
<dbReference type="InterPro" id="IPR009057">
    <property type="entry name" value="Homeodomain-like_sf"/>
</dbReference>
<dbReference type="PROSITE" id="PS01081">
    <property type="entry name" value="HTH_TETR_1"/>
    <property type="match status" value="1"/>
</dbReference>
<dbReference type="Pfam" id="PF17931">
    <property type="entry name" value="TetR_C_23"/>
    <property type="match status" value="1"/>
</dbReference>
<keyword evidence="5" id="KW-1185">Reference proteome</keyword>
<dbReference type="Gene3D" id="1.10.357.10">
    <property type="entry name" value="Tetracycline Repressor, domain 2"/>
    <property type="match status" value="1"/>
</dbReference>
<dbReference type="PANTHER" id="PTHR30055">
    <property type="entry name" value="HTH-TYPE TRANSCRIPTIONAL REGULATOR RUTR"/>
    <property type="match status" value="1"/>
</dbReference>
<reference evidence="4" key="2">
    <citation type="submission" date="2022-05" db="EMBL/GenBank/DDBJ databases">
        <authorList>
            <person name="Kim J.-S."/>
            <person name="Lee K."/>
            <person name="Suh M."/>
            <person name="Eom M."/>
            <person name="Kim J.-S."/>
            <person name="Kim D.-S."/>
            <person name="Ko S.-H."/>
            <person name="Shin Y."/>
            <person name="Lee J.-S."/>
        </authorList>
    </citation>
    <scope>NUCLEOTIDE SEQUENCE</scope>
    <source>
        <strain evidence="4">N237</strain>
    </source>
</reference>
<protein>
    <submittedName>
        <fullName evidence="4">TetR family transcriptional regulator</fullName>
    </submittedName>
</protein>
<name>A0ABY4QWQ6_9ACTN</name>
<evidence type="ECO:0000313" key="4">
    <source>
        <dbReference type="EMBL" id="UQX87677.1"/>
    </source>
</evidence>
<dbReference type="PANTHER" id="PTHR30055:SF146">
    <property type="entry name" value="HTH-TYPE TRANSCRIPTIONAL DUAL REGULATOR CECR"/>
    <property type="match status" value="1"/>
</dbReference>
<dbReference type="Proteomes" id="UP001056336">
    <property type="component" value="Chromosome"/>
</dbReference>
<feature type="DNA-binding region" description="H-T-H motif" evidence="2">
    <location>
        <begin position="29"/>
        <end position="48"/>
    </location>
</feature>
<keyword evidence="1 2" id="KW-0238">DNA-binding</keyword>
<organism evidence="4 5">
    <name type="scientific">Jatrophihabitans telluris</name>
    <dbReference type="NCBI Taxonomy" id="2038343"/>
    <lineage>
        <taxon>Bacteria</taxon>
        <taxon>Bacillati</taxon>
        <taxon>Actinomycetota</taxon>
        <taxon>Actinomycetes</taxon>
        <taxon>Jatrophihabitantales</taxon>
        <taxon>Jatrophihabitantaceae</taxon>
        <taxon>Jatrophihabitans</taxon>
    </lineage>
</organism>